<evidence type="ECO:0000313" key="1">
    <source>
        <dbReference type="EMBL" id="ONI40008.1"/>
    </source>
</evidence>
<gene>
    <name evidence="1" type="ORF">AN396_06570</name>
</gene>
<organism evidence="1 2">
    <name type="scientific">Candidatus Epulonipiscium fishelsonii</name>
    <dbReference type="NCBI Taxonomy" id="77094"/>
    <lineage>
        <taxon>Bacteria</taxon>
        <taxon>Bacillati</taxon>
        <taxon>Bacillota</taxon>
        <taxon>Clostridia</taxon>
        <taxon>Lachnospirales</taxon>
        <taxon>Lachnospiraceae</taxon>
        <taxon>Candidatus Epulonipiscium</taxon>
    </lineage>
</organism>
<dbReference type="Proteomes" id="UP000188605">
    <property type="component" value="Unassembled WGS sequence"/>
</dbReference>
<evidence type="ECO:0000313" key="2">
    <source>
        <dbReference type="Proteomes" id="UP000188605"/>
    </source>
</evidence>
<sequence length="342" mass="37151">MKAVRYLGPSNLELQEIENPIPKDDEVLLKIRACGICGSDVHGYLGLTGRRIAPMTMGHEFAGEVIGLGDAVKNTKIGDAVVVQPINFCGECEYCLQGLTNVCLNKRFYGVLDVDGAFAEYLCVPEKLLFKMPEGMSYNVGALAEPYAVAYGATNKIDTFEGKNVLIIGAGTIGLCILQMVKLQNPRSIIVSDLSDPRLKVAKDLGATHVINPKNEDYLEIIKKYTDDKMVDVALEAVGIQVTANQAIKSVKFGGKAVWVGLSQKTVEVDMQDIVGSAKQIIGTYTYTHEELGKVVEILGSGKIEAEKLISKVIGLDETHAAIEELHNHPDNYVKIIVDPTI</sequence>
<accession>A0ACC8XBY2</accession>
<comment type="caution">
    <text evidence="1">The sequence shown here is derived from an EMBL/GenBank/DDBJ whole genome shotgun (WGS) entry which is preliminary data.</text>
</comment>
<keyword evidence="2" id="KW-1185">Reference proteome</keyword>
<name>A0ACC8XBY2_9FIRM</name>
<dbReference type="EMBL" id="LJDB01000057">
    <property type="protein sequence ID" value="ONI40008.1"/>
    <property type="molecule type" value="Genomic_DNA"/>
</dbReference>
<reference evidence="1" key="1">
    <citation type="submission" date="2016-08" db="EMBL/GenBank/DDBJ databases">
        <authorList>
            <person name="Ngugi D.K."/>
            <person name="Miyake S."/>
            <person name="Stingl U."/>
        </authorList>
    </citation>
    <scope>NUCLEOTIDE SEQUENCE</scope>
    <source>
        <strain evidence="1">SCG-B11WGA-EpuloA1</strain>
    </source>
</reference>
<protein>
    <submittedName>
        <fullName evidence="1">Galactitol-1-phosphate 5-dehydrogenase</fullName>
    </submittedName>
</protein>
<proteinExistence type="predicted"/>